<evidence type="ECO:0000256" key="1">
    <source>
        <dbReference type="SAM" id="MobiDB-lite"/>
    </source>
</evidence>
<accession>A0A8W7P9H1</accession>
<organism evidence="2">
    <name type="scientific">Anopheles coluzzii</name>
    <name type="common">African malaria mosquito</name>
    <dbReference type="NCBI Taxonomy" id="1518534"/>
    <lineage>
        <taxon>Eukaryota</taxon>
        <taxon>Metazoa</taxon>
        <taxon>Ecdysozoa</taxon>
        <taxon>Arthropoda</taxon>
        <taxon>Hexapoda</taxon>
        <taxon>Insecta</taxon>
        <taxon>Pterygota</taxon>
        <taxon>Neoptera</taxon>
        <taxon>Endopterygota</taxon>
        <taxon>Diptera</taxon>
        <taxon>Nematocera</taxon>
        <taxon>Culicoidea</taxon>
        <taxon>Culicidae</taxon>
        <taxon>Anophelinae</taxon>
        <taxon>Anopheles</taxon>
    </lineage>
</organism>
<feature type="region of interest" description="Disordered" evidence="1">
    <location>
        <begin position="63"/>
        <end position="89"/>
    </location>
</feature>
<proteinExistence type="predicted"/>
<protein>
    <submittedName>
        <fullName evidence="2">Uncharacterized protein</fullName>
    </submittedName>
</protein>
<dbReference type="Proteomes" id="UP000075882">
    <property type="component" value="Unassembled WGS sequence"/>
</dbReference>
<dbReference type="EnsemblMetazoa" id="ACOM027913-RA">
    <property type="protein sequence ID" value="ACOM027913-PA.1"/>
    <property type="gene ID" value="ACOM027913"/>
</dbReference>
<dbReference type="AlphaFoldDB" id="A0A8W7P9H1"/>
<name>A0A8W7P9H1_ANOCL</name>
<evidence type="ECO:0000313" key="2">
    <source>
        <dbReference type="EnsemblMetazoa" id="ACOM027913-PA.1"/>
    </source>
</evidence>
<sequence>MRMAAGMRQRHPVAGRAMGTPAAAGTVVGGTIGIASGDRFRAVVVAIWDRAVAEVVVVGRDHGREIDPGRGRATDRARPAEDGPDRPVDQVDGAMGVMVITAVVARHHQCARVAQAEAPIGIFAIVTVTSAIVQTIISSSNSSSDILAVLDRVAVVRPVTGTVVVEVAIRSVTPAPTTLISGAAPMNHRNGSSDSRWALPHRTGTMIVNATIERLVATVR</sequence>
<reference evidence="2" key="1">
    <citation type="submission" date="2022-08" db="UniProtKB">
        <authorList>
            <consortium name="EnsemblMetazoa"/>
        </authorList>
    </citation>
    <scope>IDENTIFICATION</scope>
</reference>